<reference evidence="3 4" key="1">
    <citation type="journal article" date="2023" name="Arcadia Sci">
        <title>De novo assembly of a long-read Amblyomma americanum tick genome.</title>
        <authorList>
            <person name="Chou S."/>
            <person name="Poskanzer K.E."/>
            <person name="Rollins M."/>
            <person name="Thuy-Boun P.S."/>
        </authorList>
    </citation>
    <scope>NUCLEOTIDE SEQUENCE [LARGE SCALE GENOMIC DNA]</scope>
    <source>
        <strain evidence="3">F_SG_1</strain>
        <tissue evidence="3">Salivary glands</tissue>
    </source>
</reference>
<protein>
    <recommendedName>
        <fullName evidence="2">MIB/HERC2 domain-containing protein</fullName>
    </recommendedName>
</protein>
<evidence type="ECO:0000256" key="1">
    <source>
        <dbReference type="SAM" id="MobiDB-lite"/>
    </source>
</evidence>
<gene>
    <name evidence="3" type="ORF">V5799_030813</name>
</gene>
<evidence type="ECO:0000313" key="3">
    <source>
        <dbReference type="EMBL" id="KAK8775843.1"/>
    </source>
</evidence>
<dbReference type="GO" id="GO:0004842">
    <property type="term" value="F:ubiquitin-protein transferase activity"/>
    <property type="evidence" value="ECO:0007669"/>
    <property type="project" value="InterPro"/>
</dbReference>
<comment type="caution">
    <text evidence="3">The sequence shown here is derived from an EMBL/GenBank/DDBJ whole genome shotgun (WGS) entry which is preliminary data.</text>
</comment>
<sequence length="130" mass="14152">MGNATSTENATQNTTQIRKQFTAEVTTPTRASPPVSRTSARVGQRVVRGPAWKWENQDGGDGHVGTLVVVEQPWMDEEQEGASFCVRVLWDGGVIGNYRASHMRECDLRLFDSGPVGKCNDSLSSEPVTG</sequence>
<dbReference type="GO" id="GO:0016567">
    <property type="term" value="P:protein ubiquitination"/>
    <property type="evidence" value="ECO:0007669"/>
    <property type="project" value="InterPro"/>
</dbReference>
<name>A0AAQ4EN13_AMBAM</name>
<feature type="domain" description="MIB/HERC2" evidence="2">
    <location>
        <begin position="32"/>
        <end position="114"/>
    </location>
</feature>
<dbReference type="InterPro" id="IPR037252">
    <property type="entry name" value="Mib_Herc2_sf"/>
</dbReference>
<keyword evidence="4" id="KW-1185">Reference proteome</keyword>
<dbReference type="PANTHER" id="PTHR24202">
    <property type="entry name" value="E3 UBIQUITIN-PROTEIN LIGASE MIB2"/>
    <property type="match status" value="1"/>
</dbReference>
<evidence type="ECO:0000313" key="4">
    <source>
        <dbReference type="Proteomes" id="UP001321473"/>
    </source>
</evidence>
<accession>A0AAQ4EN13</accession>
<dbReference type="Proteomes" id="UP001321473">
    <property type="component" value="Unassembled WGS sequence"/>
</dbReference>
<dbReference type="GO" id="GO:0005737">
    <property type="term" value="C:cytoplasm"/>
    <property type="evidence" value="ECO:0007669"/>
    <property type="project" value="TreeGrafter"/>
</dbReference>
<dbReference type="Pfam" id="PF06701">
    <property type="entry name" value="MIB_HERC2"/>
    <property type="match status" value="1"/>
</dbReference>
<dbReference type="PANTHER" id="PTHR24202:SF4">
    <property type="entry name" value="E3 UBIQUITIN-PROTEIN LIGASE MIB2-RELATED"/>
    <property type="match status" value="1"/>
</dbReference>
<proteinExistence type="predicted"/>
<feature type="compositionally biased region" description="Polar residues" evidence="1">
    <location>
        <begin position="23"/>
        <end position="41"/>
    </location>
</feature>
<dbReference type="AlphaFoldDB" id="A0AAQ4EN13"/>
<dbReference type="InterPro" id="IPR010606">
    <property type="entry name" value="Mib_Herc2"/>
</dbReference>
<dbReference type="PROSITE" id="PS51416">
    <property type="entry name" value="MIB_HERC2"/>
    <property type="match status" value="1"/>
</dbReference>
<dbReference type="EMBL" id="JARKHS020013647">
    <property type="protein sequence ID" value="KAK8775843.1"/>
    <property type="molecule type" value="Genomic_DNA"/>
</dbReference>
<evidence type="ECO:0000259" key="2">
    <source>
        <dbReference type="PROSITE" id="PS51416"/>
    </source>
</evidence>
<feature type="region of interest" description="Disordered" evidence="1">
    <location>
        <begin position="23"/>
        <end position="44"/>
    </location>
</feature>
<organism evidence="3 4">
    <name type="scientific">Amblyomma americanum</name>
    <name type="common">Lone star tick</name>
    <dbReference type="NCBI Taxonomy" id="6943"/>
    <lineage>
        <taxon>Eukaryota</taxon>
        <taxon>Metazoa</taxon>
        <taxon>Ecdysozoa</taxon>
        <taxon>Arthropoda</taxon>
        <taxon>Chelicerata</taxon>
        <taxon>Arachnida</taxon>
        <taxon>Acari</taxon>
        <taxon>Parasitiformes</taxon>
        <taxon>Ixodida</taxon>
        <taxon>Ixodoidea</taxon>
        <taxon>Ixodidae</taxon>
        <taxon>Amblyomminae</taxon>
        <taxon>Amblyomma</taxon>
    </lineage>
</organism>
<dbReference type="GO" id="GO:0046872">
    <property type="term" value="F:metal ion binding"/>
    <property type="evidence" value="ECO:0007669"/>
    <property type="project" value="InterPro"/>
</dbReference>
<dbReference type="Gene3D" id="2.30.30.40">
    <property type="entry name" value="SH3 Domains"/>
    <property type="match status" value="1"/>
</dbReference>
<dbReference type="SUPFAM" id="SSF159034">
    <property type="entry name" value="Mib/herc2 domain-like"/>
    <property type="match status" value="1"/>
</dbReference>